<feature type="compositionally biased region" description="Basic and acidic residues" evidence="3">
    <location>
        <begin position="127"/>
        <end position="136"/>
    </location>
</feature>
<dbReference type="Gene3D" id="2.60.40.790">
    <property type="match status" value="1"/>
</dbReference>
<dbReference type="PANTHER" id="PTHR11527">
    <property type="entry name" value="HEAT-SHOCK PROTEIN 20 FAMILY MEMBER"/>
    <property type="match status" value="1"/>
</dbReference>
<gene>
    <name evidence="5" type="ORF">W59_14271</name>
</gene>
<proteinExistence type="inferred from homology"/>
<dbReference type="AlphaFoldDB" id="I0WS94"/>
<dbReference type="InterPro" id="IPR031107">
    <property type="entry name" value="Small_HSP"/>
</dbReference>
<dbReference type="Pfam" id="PF00011">
    <property type="entry name" value="HSP20"/>
    <property type="match status" value="1"/>
</dbReference>
<accession>I0WS94</accession>
<evidence type="ECO:0000313" key="6">
    <source>
        <dbReference type="Proteomes" id="UP000006447"/>
    </source>
</evidence>
<feature type="domain" description="SHSP" evidence="4">
    <location>
        <begin position="12"/>
        <end position="122"/>
    </location>
</feature>
<evidence type="ECO:0000256" key="1">
    <source>
        <dbReference type="PROSITE-ProRule" id="PRU00285"/>
    </source>
</evidence>
<dbReference type="PROSITE" id="PS01031">
    <property type="entry name" value="SHSP"/>
    <property type="match status" value="1"/>
</dbReference>
<comment type="similarity">
    <text evidence="1 2">Belongs to the small heat shock protein (HSP20) family.</text>
</comment>
<protein>
    <recommendedName>
        <fullName evidence="4">SHSP domain-containing protein</fullName>
    </recommendedName>
</protein>
<dbReference type="CDD" id="cd06464">
    <property type="entry name" value="ACD_sHsps-like"/>
    <property type="match status" value="1"/>
</dbReference>
<dbReference type="SUPFAM" id="SSF49764">
    <property type="entry name" value="HSP20-like chaperones"/>
    <property type="match status" value="1"/>
</dbReference>
<dbReference type="InterPro" id="IPR002068">
    <property type="entry name" value="A-crystallin/Hsp20_dom"/>
</dbReference>
<evidence type="ECO:0000313" key="5">
    <source>
        <dbReference type="EMBL" id="EID79260.1"/>
    </source>
</evidence>
<dbReference type="EMBL" id="AJJH01000072">
    <property type="protein sequence ID" value="EID79260.1"/>
    <property type="molecule type" value="Genomic_DNA"/>
</dbReference>
<dbReference type="InterPro" id="IPR008978">
    <property type="entry name" value="HSP20-like_chaperone"/>
</dbReference>
<dbReference type="PATRIC" id="fig|1165867.3.peg.2904"/>
<reference evidence="5 6" key="1">
    <citation type="journal article" date="2012" name="J. Bacteriol.">
        <title>Draft genome sequence of the nitrophenol-degrading actinomycete Rhodococcus imtechensis RKJ300.</title>
        <authorList>
            <person name="Vikram S."/>
            <person name="Kumar S."/>
            <person name="Subramanian S."/>
            <person name="Raghava G.P."/>
        </authorList>
    </citation>
    <scope>NUCLEOTIDE SEQUENCE [LARGE SCALE GENOMIC DNA]</scope>
    <source>
        <strain evidence="5 6">RKJ300</strain>
    </source>
</reference>
<feature type="region of interest" description="Disordered" evidence="3">
    <location>
        <begin position="111"/>
        <end position="136"/>
    </location>
</feature>
<name>I0WS94_RHOOP</name>
<evidence type="ECO:0000256" key="3">
    <source>
        <dbReference type="SAM" id="MobiDB-lite"/>
    </source>
</evidence>
<comment type="caution">
    <text evidence="5">The sequence shown here is derived from an EMBL/GenBank/DDBJ whole genome shotgun (WGS) entry which is preliminary data.</text>
</comment>
<sequence>MVAGFESLPIWRPFENHLIRVEEHVDDDRYTLRAELPGVDPAKDIDISVRDGQLTITAERTEKQEEGTRSEFRYGSFYRSMPLPPGAQEDDINATYTDGILTVTVPVTESQTAEKHVEVTQGPAKEVPIDRGGKKS</sequence>
<dbReference type="Proteomes" id="UP000006447">
    <property type="component" value="Unassembled WGS sequence"/>
</dbReference>
<organism evidence="5 6">
    <name type="scientific">Rhodococcus opacus RKJ300 = JCM 13270</name>
    <dbReference type="NCBI Taxonomy" id="1165867"/>
    <lineage>
        <taxon>Bacteria</taxon>
        <taxon>Bacillati</taxon>
        <taxon>Actinomycetota</taxon>
        <taxon>Actinomycetes</taxon>
        <taxon>Mycobacteriales</taxon>
        <taxon>Nocardiaceae</taxon>
        <taxon>Rhodococcus</taxon>
    </lineage>
</organism>
<evidence type="ECO:0000256" key="2">
    <source>
        <dbReference type="RuleBase" id="RU003616"/>
    </source>
</evidence>
<evidence type="ECO:0000259" key="4">
    <source>
        <dbReference type="PROSITE" id="PS01031"/>
    </source>
</evidence>